<dbReference type="EMBL" id="BAABJQ010000040">
    <property type="protein sequence ID" value="GAA5199901.1"/>
    <property type="molecule type" value="Genomic_DNA"/>
</dbReference>
<gene>
    <name evidence="2" type="primary">eutA_1</name>
    <name evidence="2" type="ORF">GCM10023322_76570</name>
</gene>
<name>A0ABP9SRL1_9ACTN</name>
<dbReference type="InterPro" id="IPR009377">
    <property type="entry name" value="EutA"/>
</dbReference>
<feature type="region of interest" description="Disordered" evidence="1">
    <location>
        <begin position="527"/>
        <end position="550"/>
    </location>
</feature>
<dbReference type="Gene3D" id="3.30.420.40">
    <property type="match status" value="1"/>
</dbReference>
<dbReference type="RefSeq" id="WP_345638198.1">
    <property type="nucleotide sequence ID" value="NZ_BAABJQ010000040.1"/>
</dbReference>
<dbReference type="Pfam" id="PF06277">
    <property type="entry name" value="EutA"/>
    <property type="match status" value="2"/>
</dbReference>
<dbReference type="SUPFAM" id="SSF53067">
    <property type="entry name" value="Actin-like ATPase domain"/>
    <property type="match status" value="1"/>
</dbReference>
<dbReference type="Proteomes" id="UP001501570">
    <property type="component" value="Unassembled WGS sequence"/>
</dbReference>
<reference evidence="3" key="1">
    <citation type="journal article" date="2019" name="Int. J. Syst. Evol. Microbiol.">
        <title>The Global Catalogue of Microorganisms (GCM) 10K type strain sequencing project: providing services to taxonomists for standard genome sequencing and annotation.</title>
        <authorList>
            <consortium name="The Broad Institute Genomics Platform"/>
            <consortium name="The Broad Institute Genome Sequencing Center for Infectious Disease"/>
            <person name="Wu L."/>
            <person name="Ma J."/>
        </authorList>
    </citation>
    <scope>NUCLEOTIDE SEQUENCE [LARGE SCALE GENOMIC DNA]</scope>
    <source>
        <strain evidence="3">JCM 18304</strain>
    </source>
</reference>
<evidence type="ECO:0000313" key="3">
    <source>
        <dbReference type="Proteomes" id="UP001501570"/>
    </source>
</evidence>
<protein>
    <submittedName>
        <fullName evidence="2">Ethanolamine ammonia-lyase reactivating factor EutA</fullName>
    </submittedName>
</protein>
<evidence type="ECO:0000313" key="2">
    <source>
        <dbReference type="EMBL" id="GAA5199901.1"/>
    </source>
</evidence>
<keyword evidence="3" id="KW-1185">Reference proteome</keyword>
<organism evidence="2 3">
    <name type="scientific">Rugosimonospora acidiphila</name>
    <dbReference type="NCBI Taxonomy" id="556531"/>
    <lineage>
        <taxon>Bacteria</taxon>
        <taxon>Bacillati</taxon>
        <taxon>Actinomycetota</taxon>
        <taxon>Actinomycetes</taxon>
        <taxon>Micromonosporales</taxon>
        <taxon>Micromonosporaceae</taxon>
        <taxon>Rugosimonospora</taxon>
    </lineage>
</organism>
<accession>A0ABP9SRL1</accession>
<evidence type="ECO:0000256" key="1">
    <source>
        <dbReference type="SAM" id="MobiDB-lite"/>
    </source>
</evidence>
<proteinExistence type="predicted"/>
<dbReference type="InterPro" id="IPR043129">
    <property type="entry name" value="ATPase_NBD"/>
</dbReference>
<comment type="caution">
    <text evidence="2">The sequence shown here is derived from an EMBL/GenBank/DDBJ whole genome shotgun (WGS) entry which is preliminary data.</text>
</comment>
<sequence length="550" mass="55734">MTESQPPSAGGPGPVAAGPAMPGRIFDLLDNVTLTSVGVDIGSSTSHLMFSRVRLRREALGLSSRYRVVSREVLWRSPVVFTPYLADGLIDADAVAGFVGECRSRAGIAPEAVDTGAVILTGEALKRRNARALAGAVASGSGDFVCVSAGHNLEALLAAHGSGSVEASCRDGTSVLCVDIGGGTTKLALIKAGEVVATAAIEVGGRMVAWDADRRVTVVAAATGALAAPGELDGVGPGGLDGAGSGGAPRPGEFFGPEAERTLAAAVAAQILAVPAGRPAELRPDLVLTEPVFDLMTGADAVTFSGGVAEYIFDRDRTDHGDLGRAIAAEIRAAIARGALAAPVLDTGQGIRATVVGASQFSVQVTGNTVAVSGAALPLRNLPVVHPRIDLAGDIAPEAVAAAIARAARARDLSGGDPFAIALRWSGPPSYPRLRALAEGIAEGLRGGRFAGAAGEPPPAVILLDRDLAASLGALLVEEMALPGPLVCLDNLEFAPLDYVDIGPRIWPAGVFPVVIKSLLFDAAGRTAPGDPPRQAASNGAWTEGGHQHE</sequence>